<keyword evidence="10" id="KW-1185">Reference proteome</keyword>
<feature type="binding site" evidence="7">
    <location>
        <position position="262"/>
    </location>
    <ligand>
        <name>FMN</name>
        <dbReference type="ChEBI" id="CHEBI:58210"/>
    </ligand>
</feature>
<accession>A0A927GXC6</accession>
<evidence type="ECO:0000259" key="8">
    <source>
        <dbReference type="PROSITE" id="PS51349"/>
    </source>
</evidence>
<proteinExistence type="inferred from homology"/>
<name>A0A927GXC6_9GAMM</name>
<sequence>MNYPPILDRIPPDILCLDDYERYALEFIAEPYLSYFQAGVADEQTLQLNRHQFDAHRILPRVLVDFDAANSGVDLFGRRHQSPILLGPVAHQGLIHPDAECATRFGADAVGVTTCASTLSSKTLEDIAAVSAEKCWFQLYFQSRREDTLALVRRAEQAGFEALLVTVDTPVNGLRNRIQRSGFALPAEVKEANLLGQVTPESRVLSAGQSVVLNGYMADAPSWKEIIWLREQTDLPILIKGILHPEDAAKAVAVGADGIVVSNHGGRSLDGVPATIDVITAVRQRVGDCVPVLLDGGIRRGTDIFKAIALGADAVLLGRPQVYALAVAGALGVAHMLKLLQEELHIAMALAGCPDLAAVRRATLPPARLPLGV</sequence>
<dbReference type="EMBL" id="JACXLD010000009">
    <property type="protein sequence ID" value="MBD2860028.1"/>
    <property type="molecule type" value="Genomic_DNA"/>
</dbReference>
<feature type="binding site" evidence="7">
    <location>
        <position position="264"/>
    </location>
    <ligand>
        <name>glyoxylate</name>
        <dbReference type="ChEBI" id="CHEBI:36655"/>
    </ligand>
</feature>
<evidence type="ECO:0000256" key="4">
    <source>
        <dbReference type="ARBA" id="ARBA00023002"/>
    </source>
</evidence>
<feature type="domain" description="FMN hydroxy acid dehydrogenase" evidence="8">
    <location>
        <begin position="9"/>
        <end position="369"/>
    </location>
</feature>
<evidence type="ECO:0000313" key="10">
    <source>
        <dbReference type="Proteomes" id="UP000610558"/>
    </source>
</evidence>
<evidence type="ECO:0000256" key="6">
    <source>
        <dbReference type="PIRSR" id="PIRSR000138-1"/>
    </source>
</evidence>
<organism evidence="9 10">
    <name type="scientific">Spongiibacter pelagi</name>
    <dbReference type="NCBI Taxonomy" id="2760804"/>
    <lineage>
        <taxon>Bacteria</taxon>
        <taxon>Pseudomonadati</taxon>
        <taxon>Pseudomonadota</taxon>
        <taxon>Gammaproteobacteria</taxon>
        <taxon>Cellvibrionales</taxon>
        <taxon>Spongiibacteraceae</taxon>
        <taxon>Spongiibacter</taxon>
    </lineage>
</organism>
<evidence type="ECO:0000313" key="9">
    <source>
        <dbReference type="EMBL" id="MBD2860028.1"/>
    </source>
</evidence>
<feature type="binding site" evidence="7">
    <location>
        <begin position="295"/>
        <end position="299"/>
    </location>
    <ligand>
        <name>FMN</name>
        <dbReference type="ChEBI" id="CHEBI:58210"/>
    </ligand>
</feature>
<dbReference type="InterPro" id="IPR000262">
    <property type="entry name" value="FMN-dep_DH"/>
</dbReference>
<feature type="binding site" evidence="7">
    <location>
        <position position="140"/>
    </location>
    <ligand>
        <name>glyoxylate</name>
        <dbReference type="ChEBI" id="CHEBI:36655"/>
    </ligand>
</feature>
<feature type="binding site" evidence="7">
    <location>
        <position position="35"/>
    </location>
    <ligand>
        <name>glyoxylate</name>
        <dbReference type="ChEBI" id="CHEBI:36655"/>
    </ligand>
</feature>
<dbReference type="GO" id="GO:0016614">
    <property type="term" value="F:oxidoreductase activity, acting on CH-OH group of donors"/>
    <property type="evidence" value="ECO:0007669"/>
    <property type="project" value="UniProtKB-ARBA"/>
</dbReference>
<dbReference type="AlphaFoldDB" id="A0A927GXC6"/>
<feature type="binding site" evidence="7">
    <location>
        <position position="138"/>
    </location>
    <ligand>
        <name>FMN</name>
        <dbReference type="ChEBI" id="CHEBI:58210"/>
    </ligand>
</feature>
<dbReference type="RefSeq" id="WP_190766475.1">
    <property type="nucleotide sequence ID" value="NZ_JACXLD010000009.1"/>
</dbReference>
<dbReference type="PIRSF" id="PIRSF000138">
    <property type="entry name" value="Al-hdrx_acd_dh"/>
    <property type="match status" value="1"/>
</dbReference>
<dbReference type="InterPro" id="IPR037396">
    <property type="entry name" value="FMN_HAD"/>
</dbReference>
<dbReference type="PANTHER" id="PTHR10578:SF107">
    <property type="entry name" value="2-HYDROXYACID OXIDASE 1"/>
    <property type="match status" value="1"/>
</dbReference>
<dbReference type="Proteomes" id="UP000610558">
    <property type="component" value="Unassembled WGS sequence"/>
</dbReference>
<dbReference type="GO" id="GO:0010181">
    <property type="term" value="F:FMN binding"/>
    <property type="evidence" value="ECO:0007669"/>
    <property type="project" value="InterPro"/>
</dbReference>
<dbReference type="SUPFAM" id="SSF51395">
    <property type="entry name" value="FMN-linked oxidoreductases"/>
    <property type="match status" value="1"/>
</dbReference>
<evidence type="ECO:0000256" key="5">
    <source>
        <dbReference type="ARBA" id="ARBA00024042"/>
    </source>
</evidence>
<comment type="similarity">
    <text evidence="5">Belongs to the FMN-dependent alpha-hydroxy acid dehydrogenase family.</text>
</comment>
<protein>
    <submittedName>
        <fullName evidence="9">Alpha-hydroxy-acid oxidizing protein</fullName>
    </submittedName>
</protein>
<dbReference type="FunFam" id="3.20.20.70:FF:000029">
    <property type="entry name" value="L-lactate dehydrogenase"/>
    <property type="match status" value="1"/>
</dbReference>
<dbReference type="InterPro" id="IPR012133">
    <property type="entry name" value="Alpha-hydoxy_acid_DH_FMN"/>
</dbReference>
<keyword evidence="3 7" id="KW-0288">FMN</keyword>
<dbReference type="PANTHER" id="PTHR10578">
    <property type="entry name" value="S -2-HYDROXY-ACID OXIDASE-RELATED"/>
    <property type="match status" value="1"/>
</dbReference>
<feature type="binding site" evidence="7">
    <location>
        <position position="166"/>
    </location>
    <ligand>
        <name>FMN</name>
        <dbReference type="ChEBI" id="CHEBI:58210"/>
    </ligand>
</feature>
<keyword evidence="4" id="KW-0560">Oxidoreductase</keyword>
<feature type="binding site" evidence="7">
    <location>
        <position position="240"/>
    </location>
    <ligand>
        <name>FMN</name>
        <dbReference type="ChEBI" id="CHEBI:58210"/>
    </ligand>
</feature>
<evidence type="ECO:0000256" key="3">
    <source>
        <dbReference type="ARBA" id="ARBA00022643"/>
    </source>
</evidence>
<feature type="binding site" evidence="7">
    <location>
        <position position="117"/>
    </location>
    <ligand>
        <name>FMN</name>
        <dbReference type="ChEBI" id="CHEBI:58210"/>
    </ligand>
</feature>
<dbReference type="InterPro" id="IPR013785">
    <property type="entry name" value="Aldolase_TIM"/>
</dbReference>
<comment type="caution">
    <text evidence="9">The sequence shown here is derived from an EMBL/GenBank/DDBJ whole genome shotgun (WGS) entry which is preliminary data.</text>
</comment>
<evidence type="ECO:0000256" key="2">
    <source>
        <dbReference type="ARBA" id="ARBA00022630"/>
    </source>
</evidence>
<evidence type="ECO:0000256" key="1">
    <source>
        <dbReference type="ARBA" id="ARBA00001917"/>
    </source>
</evidence>
<feature type="binding site" evidence="7">
    <location>
        <position position="267"/>
    </location>
    <ligand>
        <name>glyoxylate</name>
        <dbReference type="ChEBI" id="CHEBI:36655"/>
    </ligand>
</feature>
<keyword evidence="2 7" id="KW-0285">Flavoprotein</keyword>
<feature type="binding site" evidence="7">
    <location>
        <position position="175"/>
    </location>
    <ligand>
        <name>glyoxylate</name>
        <dbReference type="ChEBI" id="CHEBI:36655"/>
    </ligand>
</feature>
<dbReference type="PROSITE" id="PS51349">
    <property type="entry name" value="FMN_HYDROXY_ACID_DH_2"/>
    <property type="match status" value="1"/>
</dbReference>
<feature type="binding site" evidence="7">
    <location>
        <begin position="88"/>
        <end position="90"/>
    </location>
    <ligand>
        <name>FMN</name>
        <dbReference type="ChEBI" id="CHEBI:58210"/>
    </ligand>
</feature>
<dbReference type="Gene3D" id="3.20.20.70">
    <property type="entry name" value="Aldolase class I"/>
    <property type="match status" value="1"/>
</dbReference>
<reference evidence="9" key="1">
    <citation type="submission" date="2020-09" db="EMBL/GenBank/DDBJ databases">
        <authorList>
            <person name="Yoon J.-W."/>
        </authorList>
    </citation>
    <scope>NUCLEOTIDE SEQUENCE</scope>
    <source>
        <strain evidence="9">KMU-158</strain>
    </source>
</reference>
<feature type="binding site" evidence="7">
    <location>
        <begin position="318"/>
        <end position="319"/>
    </location>
    <ligand>
        <name>FMN</name>
        <dbReference type="ChEBI" id="CHEBI:58210"/>
    </ligand>
</feature>
<evidence type="ECO:0000256" key="7">
    <source>
        <dbReference type="PIRSR" id="PIRSR000138-2"/>
    </source>
</evidence>
<feature type="active site" description="Proton acceptor" evidence="6">
    <location>
        <position position="264"/>
    </location>
</feature>
<gene>
    <name evidence="9" type="ORF">IB286_13545</name>
</gene>
<comment type="cofactor">
    <cofactor evidence="1">
        <name>FMN</name>
        <dbReference type="ChEBI" id="CHEBI:58210"/>
    </cofactor>
</comment>
<dbReference type="Pfam" id="PF01070">
    <property type="entry name" value="FMN_dh"/>
    <property type="match status" value="1"/>
</dbReference>
<dbReference type="CDD" id="cd02809">
    <property type="entry name" value="alpha_hydroxyacid_oxid_FMN"/>
    <property type="match status" value="1"/>
</dbReference>